<evidence type="ECO:0000256" key="3">
    <source>
        <dbReference type="ARBA" id="ARBA00022692"/>
    </source>
</evidence>
<keyword evidence="3 6" id="KW-0812">Transmembrane</keyword>
<feature type="transmembrane region" description="Helical" evidence="6">
    <location>
        <begin position="40"/>
        <end position="64"/>
    </location>
</feature>
<comment type="subcellular location">
    <subcellularLocation>
        <location evidence="1">Cell membrane</location>
        <topology evidence="1">Multi-pass membrane protein</topology>
    </subcellularLocation>
</comment>
<feature type="transmembrane region" description="Helical" evidence="6">
    <location>
        <begin position="150"/>
        <end position="175"/>
    </location>
</feature>
<evidence type="ECO:0000256" key="2">
    <source>
        <dbReference type="ARBA" id="ARBA00022475"/>
    </source>
</evidence>
<dbReference type="Pfam" id="PF01810">
    <property type="entry name" value="LysE"/>
    <property type="match status" value="1"/>
</dbReference>
<comment type="caution">
    <text evidence="7">The sequence shown here is derived from an EMBL/GenBank/DDBJ whole genome shotgun (WGS) entry which is preliminary data.</text>
</comment>
<evidence type="ECO:0000313" key="8">
    <source>
        <dbReference type="Proteomes" id="UP000523139"/>
    </source>
</evidence>
<keyword evidence="8" id="KW-1185">Reference proteome</keyword>
<dbReference type="GO" id="GO:0005886">
    <property type="term" value="C:plasma membrane"/>
    <property type="evidence" value="ECO:0007669"/>
    <property type="project" value="UniProtKB-SubCell"/>
</dbReference>
<dbReference type="GO" id="GO:0015171">
    <property type="term" value="F:amino acid transmembrane transporter activity"/>
    <property type="evidence" value="ECO:0007669"/>
    <property type="project" value="TreeGrafter"/>
</dbReference>
<name>A0A7X8TL08_9MICC</name>
<dbReference type="InterPro" id="IPR001123">
    <property type="entry name" value="LeuE-type"/>
</dbReference>
<keyword evidence="5 6" id="KW-0472">Membrane</keyword>
<dbReference type="RefSeq" id="WP_168888001.1">
    <property type="nucleotide sequence ID" value="NZ_JABAHY010000011.1"/>
</dbReference>
<dbReference type="PANTHER" id="PTHR30086:SF20">
    <property type="entry name" value="ARGININE EXPORTER PROTEIN ARGO-RELATED"/>
    <property type="match status" value="1"/>
</dbReference>
<accession>A0A7X8TL08</accession>
<reference evidence="7 8" key="1">
    <citation type="submission" date="2020-04" db="EMBL/GenBank/DDBJ databases">
        <title>Nesterenkonia sp. nov., isolated from marine sediment.</title>
        <authorList>
            <person name="Zhang G."/>
        </authorList>
    </citation>
    <scope>NUCLEOTIDE SEQUENCE [LARGE SCALE GENOMIC DNA]</scope>
    <source>
        <strain evidence="7 8">MY13</strain>
    </source>
</reference>
<evidence type="ECO:0000313" key="7">
    <source>
        <dbReference type="EMBL" id="NLS10514.1"/>
    </source>
</evidence>
<organism evidence="7 8">
    <name type="scientific">Nesterenkonia sedimenti</name>
    <dbReference type="NCBI Taxonomy" id="1463632"/>
    <lineage>
        <taxon>Bacteria</taxon>
        <taxon>Bacillati</taxon>
        <taxon>Actinomycetota</taxon>
        <taxon>Actinomycetes</taxon>
        <taxon>Micrococcales</taxon>
        <taxon>Micrococcaceae</taxon>
        <taxon>Nesterenkonia</taxon>
    </lineage>
</organism>
<evidence type="ECO:0000256" key="1">
    <source>
        <dbReference type="ARBA" id="ARBA00004651"/>
    </source>
</evidence>
<evidence type="ECO:0000256" key="4">
    <source>
        <dbReference type="ARBA" id="ARBA00022989"/>
    </source>
</evidence>
<keyword evidence="2" id="KW-1003">Cell membrane</keyword>
<proteinExistence type="predicted"/>
<dbReference type="AlphaFoldDB" id="A0A7X8TL08"/>
<evidence type="ECO:0000256" key="5">
    <source>
        <dbReference type="ARBA" id="ARBA00023136"/>
    </source>
</evidence>
<dbReference type="PANTHER" id="PTHR30086">
    <property type="entry name" value="ARGININE EXPORTER PROTEIN ARGO"/>
    <property type="match status" value="1"/>
</dbReference>
<sequence>MLQVILTGFWLGLVFNAAPGPVFTESLRRGVRGGFRPALAVQVGSLVGDAAWAVLGLAGAAALLTQPQWHIPITLAGCLVLLFLGGQGLYAAWRPPATEDPAAQSAGSAMRGPLVAGALMSLGSVWNVVYWGGAGGAVGGALGEEAAMSALLVFFAAFMASSILWCFICAGFIAGLRRAMSQRWTRVIEGGAGAALIVMAVLLAIQAFD</sequence>
<dbReference type="Proteomes" id="UP000523139">
    <property type="component" value="Unassembled WGS sequence"/>
</dbReference>
<evidence type="ECO:0000256" key="6">
    <source>
        <dbReference type="SAM" id="Phobius"/>
    </source>
</evidence>
<feature type="transmembrane region" description="Helical" evidence="6">
    <location>
        <begin position="71"/>
        <end position="93"/>
    </location>
</feature>
<feature type="transmembrane region" description="Helical" evidence="6">
    <location>
        <begin position="187"/>
        <end position="208"/>
    </location>
</feature>
<keyword evidence="4 6" id="KW-1133">Transmembrane helix</keyword>
<dbReference type="EMBL" id="JABAHY010000011">
    <property type="protein sequence ID" value="NLS10514.1"/>
    <property type="molecule type" value="Genomic_DNA"/>
</dbReference>
<protein>
    <submittedName>
        <fullName evidence="7">LysE family transporter</fullName>
    </submittedName>
</protein>
<gene>
    <name evidence="7" type="ORF">HGQ17_11035</name>
</gene>